<feature type="non-terminal residue" evidence="1">
    <location>
        <position position="1"/>
    </location>
</feature>
<name>A0ABT4SNZ3_9ACTN</name>
<dbReference type="RefSeq" id="WP_270159918.1">
    <property type="nucleotide sequence ID" value="NZ_JAPNNL010000357.1"/>
</dbReference>
<sequence>SVYGVLPDGRLTYTAIDAATGRRTHGAVTSTATLGFTPKAMATLNFNTILITEDGPDGRLYRVDVITNNTSLSFNPPILLGTGFTHDLLAFDGSNLFGIAAGVLRRYPVNATKPARSNILTGGLIGGGFTLKTLTATGPNWILGTTESGLLISYRINGVENYSRFELKDSTWQAFDHLLSPGGGVYYGHRPEGSLHRYLDADPHDGNGTDLAGQGTVDTSGWVQTLLSAQPATVR</sequence>
<gene>
    <name evidence="1" type="ORF">OUY22_36710</name>
</gene>
<accession>A0ABT4SNZ3</accession>
<dbReference type="Gene3D" id="2.115.10.10">
    <property type="entry name" value="Tachylectin 2"/>
    <property type="match status" value="1"/>
</dbReference>
<evidence type="ECO:0000313" key="2">
    <source>
        <dbReference type="Proteomes" id="UP001144036"/>
    </source>
</evidence>
<protein>
    <submittedName>
        <fullName evidence="1">Uncharacterized protein</fullName>
    </submittedName>
</protein>
<reference evidence="1" key="1">
    <citation type="submission" date="2022-11" db="EMBL/GenBank/DDBJ databases">
        <title>Nonomuraea corallina sp. nov., a new species of the genus Nonomuraea isolated from sea side sediment in Thai sea.</title>
        <authorList>
            <person name="Ngamcharungchit C."/>
            <person name="Matsumoto A."/>
            <person name="Suriyachadkun C."/>
            <person name="Panbangred W."/>
            <person name="Inahashi Y."/>
            <person name="Intra B."/>
        </authorList>
    </citation>
    <scope>NUCLEOTIDE SEQUENCE</scope>
    <source>
        <strain evidence="1">MCN248</strain>
    </source>
</reference>
<keyword evidence="2" id="KW-1185">Reference proteome</keyword>
<dbReference type="Proteomes" id="UP001144036">
    <property type="component" value="Unassembled WGS sequence"/>
</dbReference>
<evidence type="ECO:0000313" key="1">
    <source>
        <dbReference type="EMBL" id="MDA0638983.1"/>
    </source>
</evidence>
<comment type="caution">
    <text evidence="1">The sequence shown here is derived from an EMBL/GenBank/DDBJ whole genome shotgun (WGS) entry which is preliminary data.</text>
</comment>
<proteinExistence type="predicted"/>
<organism evidence="1 2">
    <name type="scientific">Nonomuraea corallina</name>
    <dbReference type="NCBI Taxonomy" id="2989783"/>
    <lineage>
        <taxon>Bacteria</taxon>
        <taxon>Bacillati</taxon>
        <taxon>Actinomycetota</taxon>
        <taxon>Actinomycetes</taxon>
        <taxon>Streptosporangiales</taxon>
        <taxon>Streptosporangiaceae</taxon>
        <taxon>Nonomuraea</taxon>
    </lineage>
</organism>
<dbReference type="EMBL" id="JAPNNL010000357">
    <property type="protein sequence ID" value="MDA0638983.1"/>
    <property type="molecule type" value="Genomic_DNA"/>
</dbReference>